<evidence type="ECO:0000313" key="3">
    <source>
        <dbReference type="EMBL" id="KAF9527177.1"/>
    </source>
</evidence>
<keyword evidence="4" id="KW-1185">Reference proteome</keyword>
<sequence length="76" mass="8248">MISFIFLLSCSVCTMEVGLHIHTLIARSETIAILSMNGSSANLKSEEDSDWLDFLNQQPDNGSGMSTSRGLAQNGR</sequence>
<evidence type="ECO:0000256" key="1">
    <source>
        <dbReference type="SAM" id="MobiDB-lite"/>
    </source>
</evidence>
<accession>A0A9P6JNA3</accession>
<comment type="caution">
    <text evidence="3">The sequence shown here is derived from an EMBL/GenBank/DDBJ whole genome shotgun (WGS) entry which is preliminary data.</text>
</comment>
<feature type="signal peptide" evidence="2">
    <location>
        <begin position="1"/>
        <end position="15"/>
    </location>
</feature>
<evidence type="ECO:0000313" key="4">
    <source>
        <dbReference type="Proteomes" id="UP000807306"/>
    </source>
</evidence>
<name>A0A9P6JNA3_9AGAR</name>
<feature type="chain" id="PRO_5040291160" description="Secreted protein" evidence="2">
    <location>
        <begin position="16"/>
        <end position="76"/>
    </location>
</feature>
<feature type="region of interest" description="Disordered" evidence="1">
    <location>
        <begin position="54"/>
        <end position="76"/>
    </location>
</feature>
<feature type="compositionally biased region" description="Polar residues" evidence="1">
    <location>
        <begin position="55"/>
        <end position="76"/>
    </location>
</feature>
<dbReference type="EMBL" id="MU157863">
    <property type="protein sequence ID" value="KAF9527177.1"/>
    <property type="molecule type" value="Genomic_DNA"/>
</dbReference>
<evidence type="ECO:0008006" key="5">
    <source>
        <dbReference type="Google" id="ProtNLM"/>
    </source>
</evidence>
<protein>
    <recommendedName>
        <fullName evidence="5">Secreted protein</fullName>
    </recommendedName>
</protein>
<evidence type="ECO:0000256" key="2">
    <source>
        <dbReference type="SAM" id="SignalP"/>
    </source>
</evidence>
<dbReference type="Proteomes" id="UP000807306">
    <property type="component" value="Unassembled WGS sequence"/>
</dbReference>
<dbReference type="AlphaFoldDB" id="A0A9P6JNA3"/>
<gene>
    <name evidence="3" type="ORF">CPB83DRAFT_423913</name>
</gene>
<reference evidence="3" key="1">
    <citation type="submission" date="2020-11" db="EMBL/GenBank/DDBJ databases">
        <authorList>
            <consortium name="DOE Joint Genome Institute"/>
            <person name="Ahrendt S."/>
            <person name="Riley R."/>
            <person name="Andreopoulos W."/>
            <person name="Labutti K."/>
            <person name="Pangilinan J."/>
            <person name="Ruiz-Duenas F.J."/>
            <person name="Barrasa J.M."/>
            <person name="Sanchez-Garcia M."/>
            <person name="Camarero S."/>
            <person name="Miyauchi S."/>
            <person name="Serrano A."/>
            <person name="Linde D."/>
            <person name="Babiker R."/>
            <person name="Drula E."/>
            <person name="Ayuso-Fernandez I."/>
            <person name="Pacheco R."/>
            <person name="Padilla G."/>
            <person name="Ferreira P."/>
            <person name="Barriuso J."/>
            <person name="Kellner H."/>
            <person name="Castanera R."/>
            <person name="Alfaro M."/>
            <person name="Ramirez L."/>
            <person name="Pisabarro A.G."/>
            <person name="Kuo A."/>
            <person name="Tritt A."/>
            <person name="Lipzen A."/>
            <person name="He G."/>
            <person name="Yan M."/>
            <person name="Ng V."/>
            <person name="Cullen D."/>
            <person name="Martin F."/>
            <person name="Rosso M.-N."/>
            <person name="Henrissat B."/>
            <person name="Hibbett D."/>
            <person name="Martinez A.T."/>
            <person name="Grigoriev I.V."/>
        </authorList>
    </citation>
    <scope>NUCLEOTIDE SEQUENCE</scope>
    <source>
        <strain evidence="3">CBS 506.95</strain>
    </source>
</reference>
<proteinExistence type="predicted"/>
<keyword evidence="2" id="KW-0732">Signal</keyword>
<organism evidence="3 4">
    <name type="scientific">Crepidotus variabilis</name>
    <dbReference type="NCBI Taxonomy" id="179855"/>
    <lineage>
        <taxon>Eukaryota</taxon>
        <taxon>Fungi</taxon>
        <taxon>Dikarya</taxon>
        <taxon>Basidiomycota</taxon>
        <taxon>Agaricomycotina</taxon>
        <taxon>Agaricomycetes</taxon>
        <taxon>Agaricomycetidae</taxon>
        <taxon>Agaricales</taxon>
        <taxon>Agaricineae</taxon>
        <taxon>Crepidotaceae</taxon>
        <taxon>Crepidotus</taxon>
    </lineage>
</organism>